<proteinExistence type="predicted"/>
<dbReference type="CDD" id="cd07302">
    <property type="entry name" value="CHD"/>
    <property type="match status" value="1"/>
</dbReference>
<name>A0A813GRL5_POLGL</name>
<feature type="compositionally biased region" description="Acidic residues" evidence="1">
    <location>
        <begin position="802"/>
        <end position="812"/>
    </location>
</feature>
<feature type="domain" description="Guanylate cyclase" evidence="3">
    <location>
        <begin position="609"/>
        <end position="741"/>
    </location>
</feature>
<dbReference type="EMBL" id="CAJNNV010029230">
    <property type="protein sequence ID" value="CAE8627653.1"/>
    <property type="molecule type" value="Genomic_DNA"/>
</dbReference>
<keyword evidence="2" id="KW-0812">Transmembrane</keyword>
<dbReference type="PANTHER" id="PTHR43081:SF1">
    <property type="entry name" value="ADENYLATE CYCLASE, TERMINAL-DIFFERENTIATION SPECIFIC"/>
    <property type="match status" value="1"/>
</dbReference>
<evidence type="ECO:0000313" key="5">
    <source>
        <dbReference type="Proteomes" id="UP000654075"/>
    </source>
</evidence>
<keyword evidence="2" id="KW-0472">Membrane</keyword>
<accession>A0A813GRL5</accession>
<dbReference type="Gene3D" id="3.30.70.1230">
    <property type="entry name" value="Nucleotide cyclase"/>
    <property type="match status" value="1"/>
</dbReference>
<feature type="region of interest" description="Disordered" evidence="1">
    <location>
        <begin position="1"/>
        <end position="26"/>
    </location>
</feature>
<dbReference type="InterPro" id="IPR050697">
    <property type="entry name" value="Adenylyl/Guanylyl_Cyclase_3/4"/>
</dbReference>
<evidence type="ECO:0000256" key="2">
    <source>
        <dbReference type="SAM" id="Phobius"/>
    </source>
</evidence>
<feature type="compositionally biased region" description="Low complexity" evidence="1">
    <location>
        <begin position="9"/>
        <end position="21"/>
    </location>
</feature>
<feature type="region of interest" description="Disordered" evidence="1">
    <location>
        <begin position="788"/>
        <end position="827"/>
    </location>
</feature>
<dbReference type="GO" id="GO:0009190">
    <property type="term" value="P:cyclic nucleotide biosynthetic process"/>
    <property type="evidence" value="ECO:0007669"/>
    <property type="project" value="InterPro"/>
</dbReference>
<sequence length="1015" mass="112348">MPCPGELTSSSSRSNSSPTDSEAAKASEKRGDKCKYSLRTLVFCLISAGMLLCGFGIAAPLQLMTVINLHEMEDSLQSTFLSQQAVINGLIHRNITGQTFCCLLNQVAGLLKESVSYPANHAVEGLWRLMKTEMYLNSSWNFQDEESRRKLFAHSFLELSEQQKWRRPIYLNLRTGMRSKDIRAHVSSLYAIYANGQVSKTSFVEDEETGSVSAFYTYSSGEGKGWDTHELDLVTGKMVGPSLDSALHRPFFAQLPFLNPVGDSSTRVKARWSQLHRLNTHPVDFGGLSRVAPIAHCGNHSCVQGVIASDISIRYVNYVVSEAMQLMSTILPRVNDQTSSIFIVSQHSTPESHQAGILVGASDFNGRLLNGSLINATAVSKSVVRLTSLAILIKFGSWQAQALQENRMFTFRRSALSLAPPQLLPCIPEEAILTDDCLQVGIHGIHLGEETRWLAVMVLPLNSLGAHEEETERKAQHRMGAILEDSDHLLESQIGVGASVFVAMFFASLCLAWLLSCVFLRPLQHLSNLDALMTRLGEFDSNPGTASDEMKQLMFGSRSSIREVSKLQDTFCQLFHSVESFTRFLPKTIVRGIVRKSSATLNVTRREVTIAFSDIRGFTKIAEELSQEALQRVLRRYLSVMTKITEDHGGEVAEILGDGMLMFWNTPDDVPDHAALACEAALVQQEAVKLINEELVRDGLPELSIRVGVHTGTVLSGLIGSHYKMKFGCIGDAVNLASRMEGLCQFFGAGILRSGSTWEALKPESGLLCRKLASVTVKGKSQPTDVYEVISQRQRREPPIEPQEEVDLEMPDVEQSRQTTQDTEQRRANTRNLAKAAAAAAWTSGTRSGEMSHSERLHAYGAALQKYEAAEFAVAEQLLRGLLARWPKDRPALLLLDLVMRGPESFARSGPDIWTGAICMAEKCMVSSKYTLRDFVKHYLASLDAVSRANEAYQRDVYLDKSQLPTATSWRFGQCLEFAVSFNARGHPQARRVNWEPVPLTAVSDPSSSTIPSWQ</sequence>
<comment type="caution">
    <text evidence="4">The sequence shown here is derived from an EMBL/GenBank/DDBJ whole genome shotgun (WGS) entry which is preliminary data.</text>
</comment>
<organism evidence="4 5">
    <name type="scientific">Polarella glacialis</name>
    <name type="common">Dinoflagellate</name>
    <dbReference type="NCBI Taxonomy" id="89957"/>
    <lineage>
        <taxon>Eukaryota</taxon>
        <taxon>Sar</taxon>
        <taxon>Alveolata</taxon>
        <taxon>Dinophyceae</taxon>
        <taxon>Suessiales</taxon>
        <taxon>Suessiaceae</taxon>
        <taxon>Polarella</taxon>
    </lineage>
</organism>
<evidence type="ECO:0000256" key="1">
    <source>
        <dbReference type="SAM" id="MobiDB-lite"/>
    </source>
</evidence>
<dbReference type="Pfam" id="PF00211">
    <property type="entry name" value="Guanylate_cyc"/>
    <property type="match status" value="1"/>
</dbReference>
<feature type="transmembrane region" description="Helical" evidence="2">
    <location>
        <begin position="40"/>
        <end position="61"/>
    </location>
</feature>
<dbReference type="PROSITE" id="PS50125">
    <property type="entry name" value="GUANYLATE_CYCLASE_2"/>
    <property type="match status" value="1"/>
</dbReference>
<dbReference type="SMART" id="SM00044">
    <property type="entry name" value="CYCc"/>
    <property type="match status" value="1"/>
</dbReference>
<protein>
    <recommendedName>
        <fullName evidence="3">Guanylate cyclase domain-containing protein</fullName>
    </recommendedName>
</protein>
<dbReference type="OrthoDB" id="354346at2759"/>
<reference evidence="4" key="1">
    <citation type="submission" date="2021-02" db="EMBL/GenBank/DDBJ databases">
        <authorList>
            <person name="Dougan E. K."/>
            <person name="Rhodes N."/>
            <person name="Thang M."/>
            <person name="Chan C."/>
        </authorList>
    </citation>
    <scope>NUCLEOTIDE SEQUENCE</scope>
</reference>
<dbReference type="Proteomes" id="UP000654075">
    <property type="component" value="Unassembled WGS sequence"/>
</dbReference>
<dbReference type="GO" id="GO:0035556">
    <property type="term" value="P:intracellular signal transduction"/>
    <property type="evidence" value="ECO:0007669"/>
    <property type="project" value="InterPro"/>
</dbReference>
<gene>
    <name evidence="4" type="ORF">PGLA1383_LOCUS44383</name>
</gene>
<dbReference type="InterPro" id="IPR001054">
    <property type="entry name" value="A/G_cyclase"/>
</dbReference>
<feature type="non-terminal residue" evidence="4">
    <location>
        <position position="1015"/>
    </location>
</feature>
<evidence type="ECO:0000313" key="4">
    <source>
        <dbReference type="EMBL" id="CAE8627653.1"/>
    </source>
</evidence>
<evidence type="ECO:0000259" key="3">
    <source>
        <dbReference type="PROSITE" id="PS50125"/>
    </source>
</evidence>
<keyword evidence="5" id="KW-1185">Reference proteome</keyword>
<dbReference type="PANTHER" id="PTHR43081">
    <property type="entry name" value="ADENYLATE CYCLASE, TERMINAL-DIFFERENTIATION SPECIFIC-RELATED"/>
    <property type="match status" value="1"/>
</dbReference>
<dbReference type="InterPro" id="IPR029787">
    <property type="entry name" value="Nucleotide_cyclase"/>
</dbReference>
<dbReference type="AlphaFoldDB" id="A0A813GRL5"/>
<dbReference type="SUPFAM" id="SSF55073">
    <property type="entry name" value="Nucleotide cyclase"/>
    <property type="match status" value="1"/>
</dbReference>
<keyword evidence="2" id="KW-1133">Transmembrane helix</keyword>